<proteinExistence type="predicted"/>
<feature type="transmembrane region" description="Helical" evidence="1">
    <location>
        <begin position="55"/>
        <end position="73"/>
    </location>
</feature>
<dbReference type="InterPro" id="IPR051791">
    <property type="entry name" value="Pra-immunoreactive"/>
</dbReference>
<dbReference type="Proteomes" id="UP000655208">
    <property type="component" value="Unassembled WGS sequence"/>
</dbReference>
<dbReference type="InterPro" id="IPR016795">
    <property type="entry name" value="UCP021697"/>
</dbReference>
<keyword evidence="3" id="KW-1185">Reference proteome</keyword>
<organism evidence="2 3">
    <name type="scientific">Nakamurella endophytica</name>
    <dbReference type="NCBI Taxonomy" id="1748367"/>
    <lineage>
        <taxon>Bacteria</taxon>
        <taxon>Bacillati</taxon>
        <taxon>Actinomycetota</taxon>
        <taxon>Actinomycetes</taxon>
        <taxon>Nakamurellales</taxon>
        <taxon>Nakamurellaceae</taxon>
        <taxon>Nakamurella</taxon>
    </lineage>
</organism>
<keyword evidence="1" id="KW-1133">Transmembrane helix</keyword>
<evidence type="ECO:0000313" key="2">
    <source>
        <dbReference type="EMBL" id="GGM06441.1"/>
    </source>
</evidence>
<comment type="caution">
    <text evidence="2">The sequence shown here is derived from an EMBL/GenBank/DDBJ whole genome shotgun (WGS) entry which is preliminary data.</text>
</comment>
<dbReference type="PANTHER" id="PTHR36115">
    <property type="entry name" value="PROLINE-RICH ANTIGEN HOMOLOG-RELATED"/>
    <property type="match status" value="1"/>
</dbReference>
<reference evidence="2" key="1">
    <citation type="journal article" date="2014" name="Int. J. Syst. Evol. Microbiol.">
        <title>Complete genome sequence of Corynebacterium casei LMG S-19264T (=DSM 44701T), isolated from a smear-ripened cheese.</title>
        <authorList>
            <consortium name="US DOE Joint Genome Institute (JGI-PGF)"/>
            <person name="Walter F."/>
            <person name="Albersmeier A."/>
            <person name="Kalinowski J."/>
            <person name="Ruckert C."/>
        </authorList>
    </citation>
    <scope>NUCLEOTIDE SEQUENCE</scope>
    <source>
        <strain evidence="2">CGMCC 4.7308</strain>
    </source>
</reference>
<dbReference type="AlphaFoldDB" id="A0A917T220"/>
<feature type="transmembrane region" description="Helical" evidence="1">
    <location>
        <begin position="85"/>
        <end position="109"/>
    </location>
</feature>
<dbReference type="PANTHER" id="PTHR36115:SF6">
    <property type="entry name" value="PROLINE-RICH ANTIGEN HOMOLOG"/>
    <property type="match status" value="1"/>
</dbReference>
<dbReference type="PIRSF" id="PIRSF021697">
    <property type="entry name" value="UCP021697"/>
    <property type="match status" value="1"/>
</dbReference>
<evidence type="ECO:0000313" key="3">
    <source>
        <dbReference type="Proteomes" id="UP000655208"/>
    </source>
</evidence>
<evidence type="ECO:0000256" key="1">
    <source>
        <dbReference type="SAM" id="Phobius"/>
    </source>
</evidence>
<dbReference type="RefSeq" id="WP_229674434.1">
    <property type="nucleotide sequence ID" value="NZ_BMNA01000005.1"/>
</dbReference>
<reference evidence="2" key="2">
    <citation type="submission" date="2020-09" db="EMBL/GenBank/DDBJ databases">
        <authorList>
            <person name="Sun Q."/>
            <person name="Zhou Y."/>
        </authorList>
    </citation>
    <scope>NUCLEOTIDE SEQUENCE</scope>
    <source>
        <strain evidence="2">CGMCC 4.7308</strain>
    </source>
</reference>
<protein>
    <submittedName>
        <fullName evidence="2">RDD family protein</fullName>
    </submittedName>
</protein>
<keyword evidence="1" id="KW-0812">Transmembrane</keyword>
<dbReference type="EMBL" id="BMNA01000005">
    <property type="protein sequence ID" value="GGM06441.1"/>
    <property type="molecule type" value="Genomic_DNA"/>
</dbReference>
<keyword evidence="1" id="KW-0472">Membrane</keyword>
<feature type="transmembrane region" description="Helical" evidence="1">
    <location>
        <begin position="26"/>
        <end position="48"/>
    </location>
</feature>
<sequence length="134" mass="14028">MTAADETYPGRRFGLPREGVGAVAPMGVRVGAFALDLAVSFLVALAFTRPALPQNWSLLVWAVLTVVSVGLFGSSPGQVALGIRVAPVGGAALVGLWAVPRTALVFVVVPPLLTDQDGRGLHDRLCRTVVVRSR</sequence>
<name>A0A917T220_9ACTN</name>
<gene>
    <name evidence="2" type="ORF">GCM10011594_28160</name>
</gene>
<accession>A0A917T220</accession>